<feature type="binding site" description="covalent" evidence="8">
    <location>
        <position position="225"/>
    </location>
    <ligand>
        <name>heme c</name>
        <dbReference type="ChEBI" id="CHEBI:61717"/>
        <label>2</label>
    </ligand>
</feature>
<feature type="binding site" description="covalent" evidence="8">
    <location>
        <position position="222"/>
    </location>
    <ligand>
        <name>heme c</name>
        <dbReference type="ChEBI" id="CHEBI:61717"/>
        <label>2</label>
    </ligand>
</feature>
<dbReference type="GO" id="GO:0042597">
    <property type="term" value="C:periplasmic space"/>
    <property type="evidence" value="ECO:0007669"/>
    <property type="project" value="UniProtKB-SubCell"/>
</dbReference>
<evidence type="ECO:0000256" key="5">
    <source>
        <dbReference type="ARBA" id="ARBA00022764"/>
    </source>
</evidence>
<evidence type="ECO:0000256" key="3">
    <source>
        <dbReference type="ARBA" id="ARBA00022723"/>
    </source>
</evidence>
<protein>
    <submittedName>
        <fullName evidence="10">C-type cytochrome</fullName>
    </submittedName>
</protein>
<evidence type="ECO:0000313" key="10">
    <source>
        <dbReference type="EMBL" id="QHN64467.1"/>
    </source>
</evidence>
<keyword evidence="11" id="KW-1185">Reference proteome</keyword>
<feature type="binding site" description="covalent" evidence="8">
    <location>
        <position position="79"/>
    </location>
    <ligand>
        <name>heme c</name>
        <dbReference type="ChEBI" id="CHEBI:61717"/>
        <label>1</label>
    </ligand>
</feature>
<dbReference type="SUPFAM" id="SSF46626">
    <property type="entry name" value="Cytochrome c"/>
    <property type="match status" value="2"/>
</dbReference>
<dbReference type="InterPro" id="IPR026259">
    <property type="entry name" value="MauG/Cytc_peroxidase"/>
</dbReference>
<dbReference type="AlphaFoldDB" id="A0A6P1QTE7"/>
<dbReference type="PANTHER" id="PTHR30600">
    <property type="entry name" value="CYTOCHROME C PEROXIDASE-RELATED"/>
    <property type="match status" value="1"/>
</dbReference>
<dbReference type="Proteomes" id="UP000464318">
    <property type="component" value="Chromosome"/>
</dbReference>
<reference evidence="10 11" key="1">
    <citation type="submission" date="2018-04" db="EMBL/GenBank/DDBJ databases">
        <title>Characteristic and Complete Genome Sequencing of A Novel Member of Infective Endocarditis Causative Bacteria: Bergeyella cardium QL-PH.</title>
        <authorList>
            <person name="Pan H."/>
            <person name="Sun E."/>
            <person name="Zhang Y."/>
        </authorList>
    </citation>
    <scope>NUCLEOTIDE SEQUENCE [LARGE SCALE GENOMIC DNA]</scope>
    <source>
        <strain evidence="10 11">HPQL</strain>
    </source>
</reference>
<dbReference type="GO" id="GO:0004130">
    <property type="term" value="F:cytochrome-c peroxidase activity"/>
    <property type="evidence" value="ECO:0007669"/>
    <property type="project" value="TreeGrafter"/>
</dbReference>
<keyword evidence="6" id="KW-0560">Oxidoreductase</keyword>
<dbReference type="PANTHER" id="PTHR30600:SF10">
    <property type="entry name" value="BLL6722 PROTEIN"/>
    <property type="match status" value="1"/>
</dbReference>
<comment type="PTM">
    <text evidence="8">Binds 2 heme groups per subunit.</text>
</comment>
<feature type="binding site" description="covalent" evidence="8">
    <location>
        <position position="82"/>
    </location>
    <ligand>
        <name>heme c</name>
        <dbReference type="ChEBI" id="CHEBI:61717"/>
        <label>1</label>
    </ligand>
</feature>
<dbReference type="RefSeq" id="WP_160223622.1">
    <property type="nucleotide sequence ID" value="NZ_CP029149.1"/>
</dbReference>
<comment type="subcellular location">
    <subcellularLocation>
        <location evidence="1">Periplasm</location>
    </subcellularLocation>
</comment>
<evidence type="ECO:0000313" key="11">
    <source>
        <dbReference type="Proteomes" id="UP000464318"/>
    </source>
</evidence>
<dbReference type="Gene3D" id="1.10.760.10">
    <property type="entry name" value="Cytochrome c-like domain"/>
    <property type="match status" value="2"/>
</dbReference>
<evidence type="ECO:0000256" key="4">
    <source>
        <dbReference type="ARBA" id="ARBA00022729"/>
    </source>
</evidence>
<dbReference type="InterPro" id="IPR009056">
    <property type="entry name" value="Cyt_c-like_dom"/>
</dbReference>
<feature type="binding site" description="axial binding residue" evidence="9">
    <location>
        <position position="83"/>
    </location>
    <ligand>
        <name>heme c</name>
        <dbReference type="ChEBI" id="CHEBI:61717"/>
        <label>1</label>
    </ligand>
    <ligandPart>
        <name>Fe</name>
        <dbReference type="ChEBI" id="CHEBI:18248"/>
    </ligandPart>
</feature>
<dbReference type="InterPro" id="IPR004852">
    <property type="entry name" value="Di-haem_cyt_c_peroxidsae"/>
</dbReference>
<keyword evidence="7 9" id="KW-0408">Iron</keyword>
<comment type="cofactor">
    <cofactor evidence="8">
        <name>heme</name>
        <dbReference type="ChEBI" id="CHEBI:30413"/>
    </cofactor>
    <text evidence="8">Binds 2 heme groups.</text>
</comment>
<sequence length="348" mass="39571">MKNTFLVLSTFCLFASSCCSDNSEKPINDTNPKLEIKIPSNFPELNSFINQAYPTKYGVELGKKLFNDPRLSQGNEISCATCHIPSFAYADNKPRAVGVEGRIGLRNTPPIQNMAFIYKYMWDGAVNNLKEQPITPIITHEEMSSTIFEVIDKIKDDKDYKTAFKKAFGDETIDRERILNSLAQFMYTLISSDSKYDKVMRNEGVTFTETEKKGYETFQNKCASCHSGALQTDETFRNIGFPLHPDTVEEAGRARVTGKDEDFMAFRVPTLRNIEYTAPYGSFGQFKTLREVLDYFDNGVLNEKNLDPEMRKYTTTTGKVGIPLSEEEKTNLIAFMKTLSDTKFTLRE</sequence>
<keyword evidence="2 8" id="KW-0349">Heme</keyword>
<dbReference type="PROSITE" id="PS51257">
    <property type="entry name" value="PROKAR_LIPOPROTEIN"/>
    <property type="match status" value="1"/>
</dbReference>
<dbReference type="EMBL" id="CP029149">
    <property type="protein sequence ID" value="QHN64467.1"/>
    <property type="molecule type" value="Genomic_DNA"/>
</dbReference>
<dbReference type="PROSITE" id="PS51007">
    <property type="entry name" value="CYTC"/>
    <property type="match status" value="2"/>
</dbReference>
<dbReference type="Pfam" id="PF00034">
    <property type="entry name" value="Cytochrom_C"/>
    <property type="match status" value="1"/>
</dbReference>
<feature type="binding site" description="axial binding residue" evidence="9">
    <location>
        <position position="226"/>
    </location>
    <ligand>
        <name>heme c</name>
        <dbReference type="ChEBI" id="CHEBI:61717"/>
        <label>2</label>
    </ligand>
    <ligandPart>
        <name>Fe</name>
        <dbReference type="ChEBI" id="CHEBI:18248"/>
    </ligandPart>
</feature>
<evidence type="ECO:0000256" key="7">
    <source>
        <dbReference type="ARBA" id="ARBA00023004"/>
    </source>
</evidence>
<dbReference type="InterPro" id="IPR051395">
    <property type="entry name" value="Cytochrome_c_Peroxidase/MauG"/>
</dbReference>
<dbReference type="PIRSF" id="PIRSF000294">
    <property type="entry name" value="Cytochrome-c_peroxidase"/>
    <property type="match status" value="1"/>
</dbReference>
<keyword evidence="5" id="KW-0574">Periplasm</keyword>
<dbReference type="GO" id="GO:0009055">
    <property type="term" value="F:electron transfer activity"/>
    <property type="evidence" value="ECO:0007669"/>
    <property type="project" value="InterPro"/>
</dbReference>
<keyword evidence="4" id="KW-0732">Signal</keyword>
<accession>A0A6P1QTE7</accession>
<proteinExistence type="predicted"/>
<gene>
    <name evidence="10" type="ORF">DBX24_00450</name>
</gene>
<evidence type="ECO:0000256" key="6">
    <source>
        <dbReference type="ARBA" id="ARBA00023002"/>
    </source>
</evidence>
<dbReference type="KEGG" id="bcad:DBX24_00450"/>
<dbReference type="OrthoDB" id="9805202at2"/>
<evidence type="ECO:0000256" key="1">
    <source>
        <dbReference type="ARBA" id="ARBA00004418"/>
    </source>
</evidence>
<dbReference type="InterPro" id="IPR036909">
    <property type="entry name" value="Cyt_c-like_dom_sf"/>
</dbReference>
<evidence type="ECO:0000256" key="2">
    <source>
        <dbReference type="ARBA" id="ARBA00022617"/>
    </source>
</evidence>
<evidence type="ECO:0000256" key="8">
    <source>
        <dbReference type="PIRSR" id="PIRSR000294-1"/>
    </source>
</evidence>
<organism evidence="10 11">
    <name type="scientific">Bergeyella cardium</name>
    <dbReference type="NCBI Taxonomy" id="1585976"/>
    <lineage>
        <taxon>Bacteria</taxon>
        <taxon>Pseudomonadati</taxon>
        <taxon>Bacteroidota</taxon>
        <taxon>Flavobacteriia</taxon>
        <taxon>Flavobacteriales</taxon>
        <taxon>Weeksellaceae</taxon>
        <taxon>Bergeyella</taxon>
    </lineage>
</organism>
<dbReference type="GO" id="GO:0046872">
    <property type="term" value="F:metal ion binding"/>
    <property type="evidence" value="ECO:0007669"/>
    <property type="project" value="UniProtKB-KW"/>
</dbReference>
<evidence type="ECO:0000256" key="9">
    <source>
        <dbReference type="PIRSR" id="PIRSR000294-2"/>
    </source>
</evidence>
<keyword evidence="3 9" id="KW-0479">Metal-binding</keyword>
<name>A0A6P1QTE7_9FLAO</name>
<dbReference type="GO" id="GO:0020037">
    <property type="term" value="F:heme binding"/>
    <property type="evidence" value="ECO:0007669"/>
    <property type="project" value="InterPro"/>
</dbReference>
<dbReference type="Pfam" id="PF03150">
    <property type="entry name" value="CCP_MauG"/>
    <property type="match status" value="1"/>
</dbReference>